<evidence type="ECO:0000256" key="1">
    <source>
        <dbReference type="ARBA" id="ARBA00004141"/>
    </source>
</evidence>
<evidence type="ECO:0000256" key="5">
    <source>
        <dbReference type="ARBA" id="ARBA00022741"/>
    </source>
</evidence>
<evidence type="ECO:0000256" key="8">
    <source>
        <dbReference type="ARBA" id="ARBA00022967"/>
    </source>
</evidence>
<feature type="binding site" evidence="12">
    <location>
        <position position="457"/>
    </location>
    <ligand>
        <name>ATP</name>
        <dbReference type="ChEBI" id="CHEBI:30616"/>
    </ligand>
</feature>
<feature type="binding site" evidence="12">
    <location>
        <position position="737"/>
    </location>
    <ligand>
        <name>ATP</name>
        <dbReference type="ChEBI" id="CHEBI:30616"/>
    </ligand>
</feature>
<evidence type="ECO:0000259" key="17">
    <source>
        <dbReference type="Pfam" id="PF16209"/>
    </source>
</evidence>
<feature type="domain" description="P-type ATPase N-terminal" evidence="17">
    <location>
        <begin position="85"/>
        <end position="138"/>
    </location>
</feature>
<dbReference type="InterPro" id="IPR018303">
    <property type="entry name" value="ATPase_P-typ_P_site"/>
</dbReference>
<feature type="binding site" evidence="12">
    <location>
        <position position="842"/>
    </location>
    <ligand>
        <name>ATP</name>
        <dbReference type="ChEBI" id="CHEBI:30616"/>
    </ligand>
</feature>
<feature type="binding site" evidence="12">
    <location>
        <position position="656"/>
    </location>
    <ligand>
        <name>ATP</name>
        <dbReference type="ChEBI" id="CHEBI:30616"/>
    </ligand>
</feature>
<evidence type="ECO:0000256" key="9">
    <source>
        <dbReference type="ARBA" id="ARBA00022989"/>
    </source>
</evidence>
<dbReference type="InterPro" id="IPR032631">
    <property type="entry name" value="P-type_ATPase_N"/>
</dbReference>
<evidence type="ECO:0000259" key="18">
    <source>
        <dbReference type="Pfam" id="PF16212"/>
    </source>
</evidence>
<dbReference type="InterPro" id="IPR023299">
    <property type="entry name" value="ATPase_P-typ_cyto_dom_N"/>
</dbReference>
<dbReference type="GO" id="GO:0000287">
    <property type="term" value="F:magnesium ion binding"/>
    <property type="evidence" value="ECO:0007669"/>
    <property type="project" value="UniProtKB-UniRule"/>
</dbReference>
<feature type="binding site" evidence="13">
    <location>
        <position position="842"/>
    </location>
    <ligand>
        <name>Mg(2+)</name>
        <dbReference type="ChEBI" id="CHEBI:18420"/>
    </ligand>
</feature>
<keyword evidence="8 14" id="KW-1278">Translocase</keyword>
<feature type="domain" description="P-type ATPase A" evidence="16">
    <location>
        <begin position="170"/>
        <end position="229"/>
    </location>
</feature>
<dbReference type="FunFam" id="3.40.1110.10:FF:000188">
    <property type="entry name" value="Phospholipid-transporting ATPase"/>
    <property type="match status" value="1"/>
</dbReference>
<dbReference type="Pfam" id="PF13246">
    <property type="entry name" value="Cation_ATPase"/>
    <property type="match status" value="1"/>
</dbReference>
<dbReference type="Gene3D" id="2.70.150.10">
    <property type="entry name" value="Calcium-transporting ATPase, cytoplasmic transduction domain A"/>
    <property type="match status" value="1"/>
</dbReference>
<feature type="binding site" evidence="13">
    <location>
        <position position="457"/>
    </location>
    <ligand>
        <name>Mg(2+)</name>
        <dbReference type="ChEBI" id="CHEBI:18420"/>
    </ligand>
</feature>
<evidence type="ECO:0000256" key="4">
    <source>
        <dbReference type="ARBA" id="ARBA00022723"/>
    </source>
</evidence>
<evidence type="ECO:0000256" key="11">
    <source>
        <dbReference type="PIRSR" id="PIRSR606539-1"/>
    </source>
</evidence>
<comment type="subcellular location">
    <subcellularLocation>
        <location evidence="2">Endomembrane system</location>
    </subcellularLocation>
    <subcellularLocation>
        <location evidence="1 14">Membrane</location>
        <topology evidence="1 14">Multi-pass membrane protein</topology>
    </subcellularLocation>
</comment>
<dbReference type="SUPFAM" id="SSF81653">
    <property type="entry name" value="Calcium ATPase, transduction domain A"/>
    <property type="match status" value="1"/>
</dbReference>
<evidence type="ECO:0000256" key="12">
    <source>
        <dbReference type="PIRSR" id="PIRSR606539-2"/>
    </source>
</evidence>
<feature type="compositionally biased region" description="Polar residues" evidence="15">
    <location>
        <begin position="1186"/>
        <end position="1203"/>
    </location>
</feature>
<proteinExistence type="inferred from homology"/>
<feature type="domain" description="P-type ATPase C-terminal" evidence="18">
    <location>
        <begin position="863"/>
        <end position="1109"/>
    </location>
</feature>
<dbReference type="EMBL" id="OB660035">
    <property type="protein sequence ID" value="CAD7222194.1"/>
    <property type="molecule type" value="Genomic_DNA"/>
</dbReference>
<dbReference type="CDD" id="cd02073">
    <property type="entry name" value="P-type_ATPase_APLT_Dnf-like"/>
    <property type="match status" value="1"/>
</dbReference>
<keyword evidence="10 14" id="KW-0472">Membrane</keyword>
<evidence type="ECO:0000256" key="10">
    <source>
        <dbReference type="ARBA" id="ARBA00023136"/>
    </source>
</evidence>
<evidence type="ECO:0000313" key="19">
    <source>
        <dbReference type="EMBL" id="CAD7222194.1"/>
    </source>
</evidence>
<feature type="binding site" evidence="12">
    <location>
        <position position="456"/>
    </location>
    <ligand>
        <name>ATP</name>
        <dbReference type="ChEBI" id="CHEBI:30616"/>
    </ligand>
</feature>
<dbReference type="Pfam" id="PF16984">
    <property type="entry name" value="Grp7_allergen"/>
    <property type="match status" value="1"/>
</dbReference>
<evidence type="ECO:0000256" key="2">
    <source>
        <dbReference type="ARBA" id="ARBA00004308"/>
    </source>
</evidence>
<feature type="transmembrane region" description="Helical" evidence="14">
    <location>
        <begin position="1014"/>
        <end position="1034"/>
    </location>
</feature>
<feature type="transmembrane region" description="Helical" evidence="14">
    <location>
        <begin position="927"/>
        <end position="947"/>
    </location>
</feature>
<feature type="transmembrane region" description="Helical" evidence="14">
    <location>
        <begin position="1251"/>
        <end position="1270"/>
    </location>
</feature>
<keyword evidence="4 13" id="KW-0479">Metal-binding</keyword>
<feature type="binding site" evidence="13">
    <location>
        <position position="455"/>
    </location>
    <ligand>
        <name>Mg(2+)</name>
        <dbReference type="ChEBI" id="CHEBI:18420"/>
    </ligand>
</feature>
<keyword evidence="9 14" id="KW-1133">Transmembrane helix</keyword>
<protein>
    <recommendedName>
        <fullName evidence="14">Phospholipid-transporting ATPase</fullName>
        <ecNumber evidence="14">7.6.2.1</ecNumber>
    </recommendedName>
</protein>
<keyword evidence="3 14" id="KW-0812">Transmembrane</keyword>
<evidence type="ECO:0000256" key="14">
    <source>
        <dbReference type="RuleBase" id="RU362033"/>
    </source>
</evidence>
<dbReference type="NCBIfam" id="TIGR01652">
    <property type="entry name" value="ATPase-Plipid"/>
    <property type="match status" value="1"/>
</dbReference>
<dbReference type="Gene3D" id="3.15.10.50">
    <property type="match status" value="1"/>
</dbReference>
<gene>
    <name evidence="19" type="ORF">CTOB1V02_LOCUS209</name>
</gene>
<feature type="transmembrane region" description="Helical" evidence="14">
    <location>
        <begin position="894"/>
        <end position="915"/>
    </location>
</feature>
<dbReference type="SUPFAM" id="SSF56784">
    <property type="entry name" value="HAD-like"/>
    <property type="match status" value="1"/>
</dbReference>
<evidence type="ECO:0000256" key="13">
    <source>
        <dbReference type="PIRSR" id="PIRSR606539-3"/>
    </source>
</evidence>
<dbReference type="PROSITE" id="PS00154">
    <property type="entry name" value="ATPASE_E1_E2"/>
    <property type="match status" value="1"/>
</dbReference>
<feature type="active site" description="4-aspartylphosphate intermediate" evidence="11">
    <location>
        <position position="455"/>
    </location>
</feature>
<dbReference type="GO" id="GO:0007030">
    <property type="term" value="P:Golgi organization"/>
    <property type="evidence" value="ECO:0007669"/>
    <property type="project" value="TreeGrafter"/>
</dbReference>
<dbReference type="InterPro" id="IPR032630">
    <property type="entry name" value="P_typ_ATPase_c"/>
</dbReference>
<name>A0A7R8ZG28_9CRUS</name>
<feature type="binding site" evidence="12">
    <location>
        <position position="738"/>
    </location>
    <ligand>
        <name>ATP</name>
        <dbReference type="ChEBI" id="CHEBI:30616"/>
    </ligand>
</feature>
<keyword evidence="7 13" id="KW-0460">Magnesium</keyword>
<evidence type="ECO:0000256" key="7">
    <source>
        <dbReference type="ARBA" id="ARBA00022842"/>
    </source>
</evidence>
<dbReference type="GO" id="GO:0140326">
    <property type="term" value="F:ATPase-coupled intramembrane lipid transporter activity"/>
    <property type="evidence" value="ECO:0007669"/>
    <property type="project" value="UniProtKB-EC"/>
</dbReference>
<comment type="catalytic activity">
    <reaction evidence="14">
        <text>ATP + H2O + phospholipidSide 1 = ADP + phosphate + phospholipidSide 2.</text>
        <dbReference type="EC" id="7.6.2.1"/>
    </reaction>
</comment>
<feature type="region of interest" description="Disordered" evidence="15">
    <location>
        <begin position="1169"/>
        <end position="1231"/>
    </location>
</feature>
<keyword evidence="5 12" id="KW-0547">Nucleotide-binding</keyword>
<dbReference type="SUPFAM" id="SSF81665">
    <property type="entry name" value="Calcium ATPase, transmembrane domain M"/>
    <property type="match status" value="1"/>
</dbReference>
<dbReference type="GO" id="GO:0005886">
    <property type="term" value="C:plasma membrane"/>
    <property type="evidence" value="ECO:0007669"/>
    <property type="project" value="TreeGrafter"/>
</dbReference>
<feature type="compositionally biased region" description="Polar residues" evidence="15">
    <location>
        <begin position="1211"/>
        <end position="1222"/>
    </location>
</feature>
<sequence length="1496" mass="169380">MVHDELSPLHHRNRECVSNRAVQFYWFIPSESGSSNDSGYSPNQRRSKNFLRPLSSAEKFVCYFGKKTRANESGSVAVSSFYLLSFQNNYIKTSKYSILTFAPLNLFEQFQRLANFYFLCLLILQLIPIISSLTPITTAVPLLFVLSITALKDAYDDYQRHRSDSRVNGRKAAVLRDGKMQELRWCDVQVGDIIRLQNSQPVTADLFVLGTSEPNGLCYIETAELDGETNLKIRQAIPELEGELRTEEQLWKFDGFITCEPPNRHLGKFEGALDYKGKKYPIDNDNILLRGCVMKNTEWCYGLVIFAGKDTKLMKNSGKTKFKRTSIDRLMNALILGIVFFLVLMCLFCTIACGIWETVTGNKFRAYLPWDELVPESVMEGATVIAILIFFSYLIALNTVVPISLYVSVELIRLTQSMLINWDRKLFFDEKQVAAKARTTTLNEELGQIEYIFSDKTGTLTKNIMTFNKCSIAMKKYGEIFDANGQPLQIQDDMQTVNMTSNQYSEPSFLWYDRTLIDKLEARDYAVTEFFRTLALCHTVMSETNENGDLSYQAQSPDEGALVSAARNFGYVFLERTPNTITISDQGEKQVYELLCILDFNNVRKRMSVIVRRDNKIKLYCKGADQIIYERLKDPHERLAATTTEHLNEFAGEGLRTLVLASKDLDPQYFADWKRRHYEASVALQNREEILHEVYEEIERDLDLVGASAIEDQLQEGVPATIANLALAGIKIWVLTGDKQETAINIGYSCELLTDEMAEIFIVDGTVYDEVEQQLRKHLETIRSMVITTDKGKLGISVVTFNESVISEREEEENRANTFALVINGHSLVHALHPKMEELFLDVASNSAHIGVGISGQEGMQAVLSSDYSIGQFRFLERLLLVHGRWSYLRMCKFLRYFFYKNFAFTLSHFWFAFFCGFSAKTIYDDIFISCYNMFYTALPVLAMAVLDQDVGDHYSVKYPKLYYPGIQDLLFNKAEFFKCVLLGIVTSAVLFFVCYGAYYDGTGPNGQVISDLMSFGSALSTILVIVVTIQIALETSYWTVVNAVVIAGSILVYFLLTFAAYYILQTTYLGSLARALSEATFWFTLFLCVTILSLPLIAKRFYFIDLYPTLSDRLRLKQRVDTRPGRMPSDLGRVGSAIRRSRRSLRSGYAFAHQEGFGRLITAGKIMSRRRGRSPAVTAGRGRSPSGSTPKEKYSANTVSPAPTSPAPDGNSTPVRTTSSGRPRPIPEETVEEVHLDMTFRDIKMKFDNLGFFGSLFQGIINTVGPFIFNSIKPTLIGEINMIAKQEMNAQLKHVPLKFSDDVPPVDDVIKKMTETFEEKKLDPMPIPQLHFGRDSLQISFYNGELRGLSSLHRMGDFNIEFRDNIASAYVHLSTKDLEGTVDYNATLLIWPWTGKLELEVKHVDVAVNVSRPANLDLPMKVNSIDIVVGDVVLTPEGSNLIDRILENTVNLISYSFKSMIVCVAEEPIREMLEAQMAGLDVEDLIFQNLKNTKL</sequence>
<dbReference type="Gene3D" id="3.40.50.1000">
    <property type="entry name" value="HAD superfamily/HAD-like"/>
    <property type="match status" value="1"/>
</dbReference>
<feature type="transmembrane region" description="Helical" evidence="14">
    <location>
        <begin position="1041"/>
        <end position="1065"/>
    </location>
</feature>
<dbReference type="InterPro" id="IPR023214">
    <property type="entry name" value="HAD_sf"/>
</dbReference>
<comment type="cofactor">
    <cofactor evidence="13">
        <name>Mg(2+)</name>
        <dbReference type="ChEBI" id="CHEBI:18420"/>
    </cofactor>
</comment>
<organism evidence="19">
    <name type="scientific">Cyprideis torosa</name>
    <dbReference type="NCBI Taxonomy" id="163714"/>
    <lineage>
        <taxon>Eukaryota</taxon>
        <taxon>Metazoa</taxon>
        <taxon>Ecdysozoa</taxon>
        <taxon>Arthropoda</taxon>
        <taxon>Crustacea</taxon>
        <taxon>Oligostraca</taxon>
        <taxon>Ostracoda</taxon>
        <taxon>Podocopa</taxon>
        <taxon>Podocopida</taxon>
        <taxon>Cytherocopina</taxon>
        <taxon>Cytheroidea</taxon>
        <taxon>Cytherideidae</taxon>
        <taxon>Cyprideis</taxon>
    </lineage>
</organism>
<feature type="binding site" evidence="12">
    <location>
        <position position="600"/>
    </location>
    <ligand>
        <name>ATP</name>
        <dbReference type="ChEBI" id="CHEBI:30616"/>
    </ligand>
</feature>
<dbReference type="InterPro" id="IPR036412">
    <property type="entry name" value="HAD-like_sf"/>
</dbReference>
<dbReference type="InterPro" id="IPR008250">
    <property type="entry name" value="ATPase_P-typ_transduc_dom_A_sf"/>
</dbReference>
<evidence type="ECO:0000256" key="3">
    <source>
        <dbReference type="ARBA" id="ARBA00022692"/>
    </source>
</evidence>
<dbReference type="Gene3D" id="3.40.1110.10">
    <property type="entry name" value="Calcium-transporting ATPase, cytoplasmic domain N"/>
    <property type="match status" value="1"/>
</dbReference>
<evidence type="ECO:0000256" key="6">
    <source>
        <dbReference type="ARBA" id="ARBA00022840"/>
    </source>
</evidence>
<dbReference type="InterPro" id="IPR038602">
    <property type="entry name" value="Mite_allergen_7_sf"/>
</dbReference>
<feature type="transmembrane region" description="Helical" evidence="14">
    <location>
        <begin position="980"/>
        <end position="999"/>
    </location>
</feature>
<comment type="similarity">
    <text evidence="14">Belongs to the cation transport ATPase (P-type) (TC 3.A.3) family. Type IV subfamily.</text>
</comment>
<dbReference type="InterPro" id="IPR023298">
    <property type="entry name" value="ATPase_P-typ_TM_dom_sf"/>
</dbReference>
<dbReference type="SUPFAM" id="SSF81660">
    <property type="entry name" value="Metal cation-transporting ATPase, ATP-binding domain N"/>
    <property type="match status" value="1"/>
</dbReference>
<dbReference type="InterPro" id="IPR059000">
    <property type="entry name" value="ATPase_P-type_domA"/>
</dbReference>
<dbReference type="InterPro" id="IPR020234">
    <property type="entry name" value="Mite_allergen_group-7"/>
</dbReference>
<dbReference type="Pfam" id="PF00122">
    <property type="entry name" value="E1-E2_ATPase"/>
    <property type="match status" value="1"/>
</dbReference>
<dbReference type="GO" id="GO:0005524">
    <property type="term" value="F:ATP binding"/>
    <property type="evidence" value="ECO:0007669"/>
    <property type="project" value="UniProtKB-UniRule"/>
</dbReference>
<accession>A0A7R8ZG28</accession>
<evidence type="ECO:0000256" key="15">
    <source>
        <dbReference type="SAM" id="MobiDB-lite"/>
    </source>
</evidence>
<feature type="transmembrane region" description="Helical" evidence="14">
    <location>
        <begin position="1080"/>
        <end position="1099"/>
    </location>
</feature>
<dbReference type="GO" id="GO:0005802">
    <property type="term" value="C:trans-Golgi network"/>
    <property type="evidence" value="ECO:0007669"/>
    <property type="project" value="TreeGrafter"/>
</dbReference>
<feature type="binding site" evidence="12">
    <location>
        <position position="622"/>
    </location>
    <ligand>
        <name>ATP</name>
        <dbReference type="ChEBI" id="CHEBI:30616"/>
    </ligand>
</feature>
<feature type="transmembrane region" description="Helical" evidence="14">
    <location>
        <begin position="379"/>
        <end position="409"/>
    </location>
</feature>
<dbReference type="PANTHER" id="PTHR24092">
    <property type="entry name" value="PROBABLE PHOSPHOLIPID-TRANSPORTING ATPASE"/>
    <property type="match status" value="1"/>
</dbReference>
<dbReference type="InterPro" id="IPR006539">
    <property type="entry name" value="P-type_ATPase_IV"/>
</dbReference>
<dbReference type="Pfam" id="PF16209">
    <property type="entry name" value="PhoLip_ATPase_N"/>
    <property type="match status" value="1"/>
</dbReference>
<reference evidence="19" key="1">
    <citation type="submission" date="2020-11" db="EMBL/GenBank/DDBJ databases">
        <authorList>
            <person name="Tran Van P."/>
        </authorList>
    </citation>
    <scope>NUCLEOTIDE SEQUENCE</scope>
</reference>
<keyword evidence="6 12" id="KW-0067">ATP-binding</keyword>
<feature type="transmembrane region" description="Helical" evidence="14">
    <location>
        <begin position="333"/>
        <end position="359"/>
    </location>
</feature>
<dbReference type="Pfam" id="PF16212">
    <property type="entry name" value="PhoLip_ATPase_C"/>
    <property type="match status" value="1"/>
</dbReference>
<evidence type="ECO:0000259" key="16">
    <source>
        <dbReference type="Pfam" id="PF00122"/>
    </source>
</evidence>
<feature type="binding site" evidence="12">
    <location>
        <position position="455"/>
    </location>
    <ligand>
        <name>ATP</name>
        <dbReference type="ChEBI" id="CHEBI:30616"/>
    </ligand>
</feature>
<feature type="binding site" evidence="12">
    <location>
        <position position="559"/>
    </location>
    <ligand>
        <name>ATP</name>
        <dbReference type="ChEBI" id="CHEBI:30616"/>
    </ligand>
</feature>
<dbReference type="EC" id="7.6.2.1" evidence="14"/>
<feature type="transmembrane region" description="Helical" evidence="14">
    <location>
        <begin position="136"/>
        <end position="155"/>
    </location>
</feature>
<dbReference type="OrthoDB" id="377733at2759"/>
<dbReference type="GO" id="GO:0045332">
    <property type="term" value="P:phospholipid translocation"/>
    <property type="evidence" value="ECO:0007669"/>
    <property type="project" value="TreeGrafter"/>
</dbReference>
<dbReference type="PANTHER" id="PTHR24092:SF190">
    <property type="entry name" value="PHOSPHOLIPID-TRANSPORTING ATPASE"/>
    <property type="match status" value="1"/>
</dbReference>
<dbReference type="FunFam" id="3.40.50.1000:FF:000001">
    <property type="entry name" value="Phospholipid-transporting ATPase IC"/>
    <property type="match status" value="1"/>
</dbReference>
<feature type="binding site" evidence="12">
    <location>
        <position position="736"/>
    </location>
    <ligand>
        <name>ATP</name>
        <dbReference type="ChEBI" id="CHEBI:30616"/>
    </ligand>
</feature>